<comment type="caution">
    <text evidence="2">The sequence shown here is derived from an EMBL/GenBank/DDBJ whole genome shotgun (WGS) entry which is preliminary data.</text>
</comment>
<name>A0A9D7SFC9_9BACT</name>
<feature type="chain" id="PRO_5039447452" evidence="1">
    <location>
        <begin position="20"/>
        <end position="232"/>
    </location>
</feature>
<gene>
    <name evidence="2" type="ORF">IPP58_01760</name>
</gene>
<feature type="signal peptide" evidence="1">
    <location>
        <begin position="1"/>
        <end position="19"/>
    </location>
</feature>
<accession>A0A9D7SFC9</accession>
<dbReference type="Pfam" id="PF20388">
    <property type="entry name" value="DUF6683"/>
    <property type="match status" value="1"/>
</dbReference>
<protein>
    <submittedName>
        <fullName evidence="2">Uncharacterized protein</fullName>
    </submittedName>
</protein>
<evidence type="ECO:0000313" key="2">
    <source>
        <dbReference type="EMBL" id="MBK9795223.1"/>
    </source>
</evidence>
<dbReference type="AlphaFoldDB" id="A0A9D7SFC9"/>
<organism evidence="2 3">
    <name type="scientific">Candidatus Geothrix skivensis</name>
    <dbReference type="NCBI Taxonomy" id="2954439"/>
    <lineage>
        <taxon>Bacteria</taxon>
        <taxon>Pseudomonadati</taxon>
        <taxon>Acidobacteriota</taxon>
        <taxon>Holophagae</taxon>
        <taxon>Holophagales</taxon>
        <taxon>Holophagaceae</taxon>
        <taxon>Geothrix</taxon>
    </lineage>
</organism>
<dbReference type="Proteomes" id="UP000886657">
    <property type="component" value="Unassembled WGS sequence"/>
</dbReference>
<evidence type="ECO:0000313" key="3">
    <source>
        <dbReference type="Proteomes" id="UP000886657"/>
    </source>
</evidence>
<dbReference type="InterPro" id="IPR046505">
    <property type="entry name" value="DUF6683"/>
</dbReference>
<proteinExistence type="predicted"/>
<keyword evidence="1" id="KW-0732">Signal</keyword>
<dbReference type="EMBL" id="JADKIO010000004">
    <property type="protein sequence ID" value="MBK9795223.1"/>
    <property type="molecule type" value="Genomic_DNA"/>
</dbReference>
<sequence>MRSLLLALALALVMTPARAQYLNPGSRSYPNMAAFAADQTLAQMMFTSRHQIQRLVMDAHAKKQLAVPAARTPTPAYKFPITATDIRPGGARTVPEQLAASIPDPKDRPPFIQMCRDIRKGIEAEPTVRKHNLAMALTVLLGSSIQVVANRELSDAESDALMRTLNDTLGAAEGYRSMSAERRTTAYDTCLITGGLIAALAHNGKESGDATQSALARQLATQTLQTFGLSAK</sequence>
<reference evidence="2" key="1">
    <citation type="submission" date="2020-10" db="EMBL/GenBank/DDBJ databases">
        <title>Connecting structure to function with the recovery of over 1000 high-quality activated sludge metagenome-assembled genomes encoding full-length rRNA genes using long-read sequencing.</title>
        <authorList>
            <person name="Singleton C.M."/>
            <person name="Petriglieri F."/>
            <person name="Kristensen J.M."/>
            <person name="Kirkegaard R.H."/>
            <person name="Michaelsen T.Y."/>
            <person name="Andersen M.H."/>
            <person name="Karst S.M."/>
            <person name="Dueholm M.S."/>
            <person name="Nielsen P.H."/>
            <person name="Albertsen M."/>
        </authorList>
    </citation>
    <scope>NUCLEOTIDE SEQUENCE</scope>
    <source>
        <strain evidence="2">Skiv_18-Q3-R9-52_MAXAC.067</strain>
    </source>
</reference>
<evidence type="ECO:0000256" key="1">
    <source>
        <dbReference type="SAM" id="SignalP"/>
    </source>
</evidence>